<evidence type="ECO:0000313" key="2">
    <source>
        <dbReference type="EMBL" id="KAG2198379.1"/>
    </source>
</evidence>
<dbReference type="Pfam" id="PF21056">
    <property type="entry name" value="ZSWIM1-3_RNaseH-like"/>
    <property type="match status" value="1"/>
</dbReference>
<dbReference type="OrthoDB" id="2422867at2759"/>
<protein>
    <recommendedName>
        <fullName evidence="1">ZSWIM1/3 RNaseH-like domain-containing protein</fullName>
    </recommendedName>
</protein>
<proteinExistence type="predicted"/>
<name>A0A8H7QTK1_9FUNG</name>
<dbReference type="InterPro" id="IPR048324">
    <property type="entry name" value="ZSWIM1-3_RNaseH-like"/>
</dbReference>
<comment type="caution">
    <text evidence="2">The sequence shown here is derived from an EMBL/GenBank/DDBJ whole genome shotgun (WGS) entry which is preliminary data.</text>
</comment>
<organism evidence="2 3">
    <name type="scientific">Mucor saturninus</name>
    <dbReference type="NCBI Taxonomy" id="64648"/>
    <lineage>
        <taxon>Eukaryota</taxon>
        <taxon>Fungi</taxon>
        <taxon>Fungi incertae sedis</taxon>
        <taxon>Mucoromycota</taxon>
        <taxon>Mucoromycotina</taxon>
        <taxon>Mucoromycetes</taxon>
        <taxon>Mucorales</taxon>
        <taxon>Mucorineae</taxon>
        <taxon>Mucoraceae</taxon>
        <taxon>Mucor</taxon>
    </lineage>
</organism>
<keyword evidence="3" id="KW-1185">Reference proteome</keyword>
<evidence type="ECO:0000259" key="1">
    <source>
        <dbReference type="Pfam" id="PF21056"/>
    </source>
</evidence>
<dbReference type="Proteomes" id="UP000603453">
    <property type="component" value="Unassembled WGS sequence"/>
</dbReference>
<sequence length="130" mass="15118">MPLCILAYNDNFSWHLIVTDLTNIQQQFCRDNNTNMWNFIKNLEPSGHQVRYMTNADERNCCVFFRHQHGIDEARKHSECVVIDATYKTNSQKMVLLNFVVAGTLQSKENPKQLVTVPIAGRWMDRETGL</sequence>
<reference evidence="2" key="1">
    <citation type="submission" date="2020-12" db="EMBL/GenBank/DDBJ databases">
        <title>Metabolic potential, ecology and presence of endohyphal bacteria is reflected in genomic diversity of Mucoromycotina.</title>
        <authorList>
            <person name="Muszewska A."/>
            <person name="Okrasinska A."/>
            <person name="Steczkiewicz K."/>
            <person name="Drgas O."/>
            <person name="Orlowska M."/>
            <person name="Perlinska-Lenart U."/>
            <person name="Aleksandrzak-Piekarczyk T."/>
            <person name="Szatraj K."/>
            <person name="Zielenkiewicz U."/>
            <person name="Pilsyk S."/>
            <person name="Malc E."/>
            <person name="Mieczkowski P."/>
            <person name="Kruszewska J.S."/>
            <person name="Biernat P."/>
            <person name="Pawlowska J."/>
        </authorList>
    </citation>
    <scope>NUCLEOTIDE SEQUENCE</scope>
    <source>
        <strain evidence="2">WA0000017839</strain>
    </source>
</reference>
<dbReference type="AlphaFoldDB" id="A0A8H7QTK1"/>
<dbReference type="EMBL" id="JAEPRD010000112">
    <property type="protein sequence ID" value="KAG2198379.1"/>
    <property type="molecule type" value="Genomic_DNA"/>
</dbReference>
<feature type="domain" description="ZSWIM1/3 RNaseH-like" evidence="1">
    <location>
        <begin position="44"/>
        <end position="105"/>
    </location>
</feature>
<accession>A0A8H7QTK1</accession>
<evidence type="ECO:0000313" key="3">
    <source>
        <dbReference type="Proteomes" id="UP000603453"/>
    </source>
</evidence>
<gene>
    <name evidence="2" type="ORF">INT47_009784</name>
</gene>